<protein>
    <submittedName>
        <fullName evidence="1">Uncharacterized protein</fullName>
    </submittedName>
</protein>
<dbReference type="Proteomes" id="UP000008177">
    <property type="component" value="Unplaced contigs"/>
</dbReference>
<reference evidence="2" key="1">
    <citation type="journal article" date="2011" name="PLoS Genet.">
        <title>Genomic analysis of the necrotrophic fungal pathogens Sclerotinia sclerotiorum and Botrytis cinerea.</title>
        <authorList>
            <person name="Amselem J."/>
            <person name="Cuomo C.A."/>
            <person name="van Kan J.A."/>
            <person name="Viaud M."/>
            <person name="Benito E.P."/>
            <person name="Couloux A."/>
            <person name="Coutinho P.M."/>
            <person name="de Vries R.P."/>
            <person name="Dyer P.S."/>
            <person name="Fillinger S."/>
            <person name="Fournier E."/>
            <person name="Gout L."/>
            <person name="Hahn M."/>
            <person name="Kohn L."/>
            <person name="Lapalu N."/>
            <person name="Plummer K.M."/>
            <person name="Pradier J.M."/>
            <person name="Quevillon E."/>
            <person name="Sharon A."/>
            <person name="Simon A."/>
            <person name="ten Have A."/>
            <person name="Tudzynski B."/>
            <person name="Tudzynski P."/>
            <person name="Wincker P."/>
            <person name="Andrew M."/>
            <person name="Anthouard V."/>
            <person name="Beever R.E."/>
            <person name="Beffa R."/>
            <person name="Benoit I."/>
            <person name="Bouzid O."/>
            <person name="Brault B."/>
            <person name="Chen Z."/>
            <person name="Choquer M."/>
            <person name="Collemare J."/>
            <person name="Cotton P."/>
            <person name="Danchin E.G."/>
            <person name="Da Silva C."/>
            <person name="Gautier A."/>
            <person name="Giraud C."/>
            <person name="Giraud T."/>
            <person name="Gonzalez C."/>
            <person name="Grossetete S."/>
            <person name="Guldener U."/>
            <person name="Henrissat B."/>
            <person name="Howlett B.J."/>
            <person name="Kodira C."/>
            <person name="Kretschmer M."/>
            <person name="Lappartient A."/>
            <person name="Leroch M."/>
            <person name="Levis C."/>
            <person name="Mauceli E."/>
            <person name="Neuveglise C."/>
            <person name="Oeser B."/>
            <person name="Pearson M."/>
            <person name="Poulain J."/>
            <person name="Poussereau N."/>
            <person name="Quesneville H."/>
            <person name="Rascle C."/>
            <person name="Schumacher J."/>
            <person name="Segurens B."/>
            <person name="Sexton A."/>
            <person name="Silva E."/>
            <person name="Sirven C."/>
            <person name="Soanes D.M."/>
            <person name="Talbot N.J."/>
            <person name="Templeton M."/>
            <person name="Yandava C."/>
            <person name="Yarden O."/>
            <person name="Zeng Q."/>
            <person name="Rollins J.A."/>
            <person name="Lebrun M.H."/>
            <person name="Dickman M."/>
        </authorList>
    </citation>
    <scope>NUCLEOTIDE SEQUENCE [LARGE SCALE GENOMIC DNA]</scope>
    <source>
        <strain evidence="2">T4</strain>
    </source>
</reference>
<dbReference type="HOGENOM" id="CLU_1722088_0_0_1"/>
<dbReference type="InParanoid" id="G2YP68"/>
<dbReference type="EMBL" id="FQ790347">
    <property type="protein sequence ID" value="CCD53416.1"/>
    <property type="molecule type" value="Genomic_DNA"/>
</dbReference>
<proteinExistence type="predicted"/>
<accession>G2YP68</accession>
<evidence type="ECO:0000313" key="2">
    <source>
        <dbReference type="Proteomes" id="UP000008177"/>
    </source>
</evidence>
<organism evidence="1 2">
    <name type="scientific">Botryotinia fuckeliana (strain T4)</name>
    <name type="common">Noble rot fungus</name>
    <name type="synonym">Botrytis cinerea</name>
    <dbReference type="NCBI Taxonomy" id="999810"/>
    <lineage>
        <taxon>Eukaryota</taxon>
        <taxon>Fungi</taxon>
        <taxon>Dikarya</taxon>
        <taxon>Ascomycota</taxon>
        <taxon>Pezizomycotina</taxon>
        <taxon>Leotiomycetes</taxon>
        <taxon>Helotiales</taxon>
        <taxon>Sclerotiniaceae</taxon>
        <taxon>Botrytis</taxon>
    </lineage>
</organism>
<gene>
    <name evidence="1" type="ORF">BofuT4_P134610.1</name>
</gene>
<evidence type="ECO:0000313" key="1">
    <source>
        <dbReference type="EMBL" id="CCD53416.1"/>
    </source>
</evidence>
<name>G2YP68_BOTF4</name>
<sequence length="152" mass="17304">MRYSCPRVNEAAGWGTRSITHIPPLLRDQATEEGAQCAVHFWLDAGATENQARDFFHCGLFCNGGRSYKSYFPDLCAGGVEWFNNSDKCEPTRSYRSMPQCSVFHAMTRVNEKELWTRSPLEKRYENASNFRRGLAKEAKAVSESIQILNDL</sequence>
<dbReference type="AlphaFoldDB" id="G2YP68"/>